<gene>
    <name evidence="2" type="ORF">niasHS_010724</name>
</gene>
<name>A0ABD2IXK2_HETSC</name>
<dbReference type="Proteomes" id="UP001620645">
    <property type="component" value="Unassembled WGS sequence"/>
</dbReference>
<reference evidence="2 3" key="1">
    <citation type="submission" date="2024-10" db="EMBL/GenBank/DDBJ databases">
        <authorList>
            <person name="Kim D."/>
        </authorList>
    </citation>
    <scope>NUCLEOTIDE SEQUENCE [LARGE SCALE GENOMIC DNA]</scope>
    <source>
        <strain evidence="2">Taebaek</strain>
    </source>
</reference>
<feature type="compositionally biased region" description="Low complexity" evidence="1">
    <location>
        <begin position="180"/>
        <end position="194"/>
    </location>
</feature>
<comment type="caution">
    <text evidence="2">The sequence shown here is derived from an EMBL/GenBank/DDBJ whole genome shotgun (WGS) entry which is preliminary data.</text>
</comment>
<protein>
    <submittedName>
        <fullName evidence="2">Uncharacterized protein</fullName>
    </submittedName>
</protein>
<organism evidence="2 3">
    <name type="scientific">Heterodera schachtii</name>
    <name type="common">Sugarbeet cyst nematode worm</name>
    <name type="synonym">Tylenchus schachtii</name>
    <dbReference type="NCBI Taxonomy" id="97005"/>
    <lineage>
        <taxon>Eukaryota</taxon>
        <taxon>Metazoa</taxon>
        <taxon>Ecdysozoa</taxon>
        <taxon>Nematoda</taxon>
        <taxon>Chromadorea</taxon>
        <taxon>Rhabditida</taxon>
        <taxon>Tylenchina</taxon>
        <taxon>Tylenchomorpha</taxon>
        <taxon>Tylenchoidea</taxon>
        <taxon>Heteroderidae</taxon>
        <taxon>Heteroderinae</taxon>
        <taxon>Heterodera</taxon>
    </lineage>
</organism>
<dbReference type="EMBL" id="JBICCN010000254">
    <property type="protein sequence ID" value="KAL3082922.1"/>
    <property type="molecule type" value="Genomic_DNA"/>
</dbReference>
<sequence>MPHVIEHKIRLLGSPSSPRRSPPPSEFGRHVELQKDKSWAEMPFERNDAKEKQQQQKRRRSTFSGGEETFGVESFERNLRYSPHEVDRQHFSVRTFEEKIPLGARENERGGGVRFIGQHDQTQENASDHGENNHFLLRRSPHLDTTPIRIPRVRISPPIERELGTGWAENGAEWRHSRVPSSPGSCHSSGGWPSSPSPSPHCLSAAGDTPLQNVPMKKVIRRSRLVSIHDGRPMGPFTETIHYEPSTNASYYSSADEGKSGASGRRRRTTTSSDRRGDKVSDGAAALWTSSSSCSLCSDDDQRAETKGRTKNKREGGRGGRKGKEGGGRGGEGGWDGRERGDRSGASEWTRKGLVQLHHNPLFQQDGARHF</sequence>
<keyword evidence="3" id="KW-1185">Reference proteome</keyword>
<feature type="region of interest" description="Disordered" evidence="1">
    <location>
        <begin position="1"/>
        <end position="86"/>
    </location>
</feature>
<feature type="compositionally biased region" description="Basic and acidic residues" evidence="1">
    <location>
        <begin position="335"/>
        <end position="351"/>
    </location>
</feature>
<dbReference type="AlphaFoldDB" id="A0ABD2IXK2"/>
<accession>A0ABD2IXK2</accession>
<feature type="compositionally biased region" description="Basic and acidic residues" evidence="1">
    <location>
        <begin position="300"/>
        <end position="327"/>
    </location>
</feature>
<feature type="region of interest" description="Disordered" evidence="1">
    <location>
        <begin position="249"/>
        <end position="371"/>
    </location>
</feature>
<feature type="compositionally biased region" description="Basic and acidic residues" evidence="1">
    <location>
        <begin position="27"/>
        <end position="54"/>
    </location>
</feature>
<proteinExistence type="predicted"/>
<evidence type="ECO:0000313" key="3">
    <source>
        <dbReference type="Proteomes" id="UP001620645"/>
    </source>
</evidence>
<feature type="compositionally biased region" description="Basic and acidic residues" evidence="1">
    <location>
        <begin position="74"/>
        <end position="86"/>
    </location>
</feature>
<evidence type="ECO:0000256" key="1">
    <source>
        <dbReference type="SAM" id="MobiDB-lite"/>
    </source>
</evidence>
<feature type="region of interest" description="Disordered" evidence="1">
    <location>
        <begin position="175"/>
        <end position="216"/>
    </location>
</feature>
<evidence type="ECO:0000313" key="2">
    <source>
        <dbReference type="EMBL" id="KAL3082922.1"/>
    </source>
</evidence>